<accession>A0A0A9HV98</accession>
<proteinExistence type="predicted"/>
<organism evidence="1">
    <name type="scientific">Arundo donax</name>
    <name type="common">Giant reed</name>
    <name type="synonym">Donax arundinaceus</name>
    <dbReference type="NCBI Taxonomy" id="35708"/>
    <lineage>
        <taxon>Eukaryota</taxon>
        <taxon>Viridiplantae</taxon>
        <taxon>Streptophyta</taxon>
        <taxon>Embryophyta</taxon>
        <taxon>Tracheophyta</taxon>
        <taxon>Spermatophyta</taxon>
        <taxon>Magnoliopsida</taxon>
        <taxon>Liliopsida</taxon>
        <taxon>Poales</taxon>
        <taxon>Poaceae</taxon>
        <taxon>PACMAD clade</taxon>
        <taxon>Arundinoideae</taxon>
        <taxon>Arundineae</taxon>
        <taxon>Arundo</taxon>
    </lineage>
</organism>
<dbReference type="AlphaFoldDB" id="A0A0A9HV98"/>
<evidence type="ECO:0000313" key="1">
    <source>
        <dbReference type="EMBL" id="JAE36843.1"/>
    </source>
</evidence>
<name>A0A0A9HV98_ARUDO</name>
<reference evidence="1" key="1">
    <citation type="submission" date="2014-09" db="EMBL/GenBank/DDBJ databases">
        <authorList>
            <person name="Magalhaes I.L.F."/>
            <person name="Oliveira U."/>
            <person name="Santos F.R."/>
            <person name="Vidigal T.H.D.A."/>
            <person name="Brescovit A.D."/>
            <person name="Santos A.J."/>
        </authorList>
    </citation>
    <scope>NUCLEOTIDE SEQUENCE</scope>
    <source>
        <tissue evidence="1">Shoot tissue taken approximately 20 cm above the soil surface</tissue>
    </source>
</reference>
<reference evidence="1" key="2">
    <citation type="journal article" date="2015" name="Data Brief">
        <title>Shoot transcriptome of the giant reed, Arundo donax.</title>
        <authorList>
            <person name="Barrero R.A."/>
            <person name="Guerrero F.D."/>
            <person name="Moolhuijzen P."/>
            <person name="Goolsby J.A."/>
            <person name="Tidwell J."/>
            <person name="Bellgard S.E."/>
            <person name="Bellgard M.I."/>
        </authorList>
    </citation>
    <scope>NUCLEOTIDE SEQUENCE</scope>
    <source>
        <tissue evidence="1">Shoot tissue taken approximately 20 cm above the soil surface</tissue>
    </source>
</reference>
<dbReference type="EMBL" id="GBRH01161053">
    <property type="protein sequence ID" value="JAE36843.1"/>
    <property type="molecule type" value="Transcribed_RNA"/>
</dbReference>
<sequence length="59" mass="6747">MLYCNNLCLSMFSIGGIYPQNKGVSLLRFCILFGQLRLSLNTVEMVTKLENSIQCWKIT</sequence>
<protein>
    <submittedName>
        <fullName evidence="1">Uncharacterized protein</fullName>
    </submittedName>
</protein>